<organism evidence="2 3">
    <name type="scientific">Candidatus Magnetoglobus multicellularis str. Araruama</name>
    <dbReference type="NCBI Taxonomy" id="890399"/>
    <lineage>
        <taxon>Bacteria</taxon>
        <taxon>Pseudomonadati</taxon>
        <taxon>Thermodesulfobacteriota</taxon>
        <taxon>Desulfobacteria</taxon>
        <taxon>Desulfobacterales</taxon>
        <taxon>Desulfobacteraceae</taxon>
        <taxon>Candidatus Magnetoglobus</taxon>
    </lineage>
</organism>
<dbReference type="EMBL" id="ATBP01000245">
    <property type="protein sequence ID" value="ETR71630.1"/>
    <property type="molecule type" value="Genomic_DNA"/>
</dbReference>
<gene>
    <name evidence="2" type="ORF">OMM_02352</name>
</gene>
<dbReference type="InterPro" id="IPR028994">
    <property type="entry name" value="Integrin_alpha_N"/>
</dbReference>
<dbReference type="AlphaFoldDB" id="A0A1V1P9Y4"/>
<reference evidence="3" key="1">
    <citation type="submission" date="2012-11" db="EMBL/GenBank/DDBJ databases">
        <authorList>
            <person name="Lucero-Rivera Y.E."/>
            <person name="Tovar-Ramirez D."/>
        </authorList>
    </citation>
    <scope>NUCLEOTIDE SEQUENCE [LARGE SCALE GENOMIC DNA]</scope>
    <source>
        <strain evidence="3">Araruama</strain>
    </source>
</reference>
<dbReference type="Proteomes" id="UP000189670">
    <property type="component" value="Unassembled WGS sequence"/>
</dbReference>
<dbReference type="PANTHER" id="PTHR36220">
    <property type="entry name" value="UNNAMED PRODUCT"/>
    <property type="match status" value="1"/>
</dbReference>
<dbReference type="Pfam" id="PF14312">
    <property type="entry name" value="FG-GAP_2"/>
    <property type="match status" value="4"/>
</dbReference>
<proteinExistence type="predicted"/>
<protein>
    <recommendedName>
        <fullName evidence="4">PKD domain-containing protein</fullName>
    </recommendedName>
</protein>
<sequence length="263" mass="29932">MAFSNEIILNPDNDTKGHFANSVSICENYAVVGCPQETINDVQSGCVYVYKKTENNWVFQTKIFPTENSSFDFFGNSVSISADYIAVGAMNNNDRGERSGTVYLYERNIDNWNFITKIYANDLEDNDHFGYAVSIYNNLIIVGCPWKNNFSGASYLFVRSECDQWTQQQKFLTNDNNKECYFGGSVSITNADYAIIGAWGDDTYGVDSGAAYIFIHDTFLFMIMMNGYNLKKYLHMMLLRETLLDGQFQFITITQLLAQNLVL</sequence>
<dbReference type="PANTHER" id="PTHR36220:SF1">
    <property type="entry name" value="GAMMA TUBULIN COMPLEX COMPONENT C-TERMINAL DOMAIN-CONTAINING PROTEIN"/>
    <property type="match status" value="1"/>
</dbReference>
<name>A0A1V1P9Y4_9BACT</name>
<evidence type="ECO:0008006" key="4">
    <source>
        <dbReference type="Google" id="ProtNLM"/>
    </source>
</evidence>
<evidence type="ECO:0000313" key="2">
    <source>
        <dbReference type="EMBL" id="ETR71630.1"/>
    </source>
</evidence>
<comment type="caution">
    <text evidence="2">The sequence shown here is derived from an EMBL/GenBank/DDBJ whole genome shotgun (WGS) entry which is preliminary data.</text>
</comment>
<evidence type="ECO:0000313" key="3">
    <source>
        <dbReference type="Proteomes" id="UP000189670"/>
    </source>
</evidence>
<dbReference type="Gene3D" id="2.130.10.130">
    <property type="entry name" value="Integrin alpha, N-terminal"/>
    <property type="match status" value="1"/>
</dbReference>
<accession>A0A1V1P9Y4</accession>
<keyword evidence="1" id="KW-0732">Signal</keyword>
<dbReference type="InterPro" id="IPR013517">
    <property type="entry name" value="FG-GAP"/>
</dbReference>
<evidence type="ECO:0000256" key="1">
    <source>
        <dbReference type="ARBA" id="ARBA00022729"/>
    </source>
</evidence>